<keyword evidence="5" id="KW-1185">Reference proteome</keyword>
<dbReference type="InterPro" id="IPR050216">
    <property type="entry name" value="LRR_domain-containing"/>
</dbReference>
<dbReference type="Pfam" id="PF00560">
    <property type="entry name" value="LRR_1"/>
    <property type="match status" value="1"/>
</dbReference>
<dbReference type="Proteomes" id="UP000054408">
    <property type="component" value="Unassembled WGS sequence"/>
</dbReference>
<dbReference type="Gene3D" id="3.80.10.10">
    <property type="entry name" value="Ribonuclease Inhibitor"/>
    <property type="match status" value="1"/>
</dbReference>
<evidence type="ECO:0000313" key="5">
    <source>
        <dbReference type="Proteomes" id="UP000054408"/>
    </source>
</evidence>
<keyword evidence="2" id="KW-0677">Repeat</keyword>
<dbReference type="RefSeq" id="XP_013754340.1">
    <property type="nucleotide sequence ID" value="XM_013898886.1"/>
</dbReference>
<gene>
    <name evidence="4" type="ORF">AMSG_09496</name>
</gene>
<dbReference type="PANTHER" id="PTHR48051:SF1">
    <property type="entry name" value="RAS SUPPRESSOR PROTEIN 1"/>
    <property type="match status" value="1"/>
</dbReference>
<sequence>MDVEVELSSRPSGGGSPASTPVPLVSVSGISDIDADSSMGMSRMLSTVSRGSPQVRPQQDPGEHGPLAVDEWADPALRERLLSASIEALLEHSDAQHAVEAVMAHREVGEDTKSRVLGKHWALSSSSDVETGLALSARVRELAYLVALVDRASTRQSRSPRKGSAKPLDRRFARRRSSVAPSAPSATVVEHVGGEVRAQVWKTLASLQEIPTTERLRETNMVVNAVEGLLTAPLVARKKERARSPDARKRERRERARALMRDPTGAGSSVLSSLRRGSVTGATGSRRGSVHYSSATVDDDTFEDALRIQVSLELTRMRLGLLEPVVFDLMFFLSKLDLSYNSISHLPPTIARIANLREFNISHNTLADLPRELGLCKQLEVLDLSGNVIEELPASLGKLPLLRTLRACGNKLTTLPASFVRLDLQELDLSHCCFAELPAELAVLTSLKSLMLYGNPLVSLQAITLIDSGDRFGVLEYVLARATQRALYLVGAAVSPIHPDPQFVKTGKVSRLLSAQSLLEVPSVSTAASSSDGSSCSDSHSSSSASSTGASNFAALHLASLGHHIPKSPSLTREHSALIVEADALAKEADTHLAALLDKLDTSLTSAAVLNSFDDELSALEAYFPDYVAHVRANGFAELHERCEEVNELRADLHDLYDHICLEREHIITLRDEHTTISHVRADLERELSAAVECEAWLLDRISHARREQDRMLIQIEKLQSRIDGRDYTRMRDTADAQKRAARSDAHGPAVPLMWWQH</sequence>
<organism evidence="4 5">
    <name type="scientific">Thecamonas trahens ATCC 50062</name>
    <dbReference type="NCBI Taxonomy" id="461836"/>
    <lineage>
        <taxon>Eukaryota</taxon>
        <taxon>Apusozoa</taxon>
        <taxon>Apusomonadida</taxon>
        <taxon>Apusomonadidae</taxon>
        <taxon>Thecamonas</taxon>
    </lineage>
</organism>
<dbReference type="AlphaFoldDB" id="A0A0L0DQR4"/>
<evidence type="ECO:0000256" key="1">
    <source>
        <dbReference type="ARBA" id="ARBA00022614"/>
    </source>
</evidence>
<dbReference type="GO" id="GO:0005737">
    <property type="term" value="C:cytoplasm"/>
    <property type="evidence" value="ECO:0007669"/>
    <property type="project" value="TreeGrafter"/>
</dbReference>
<dbReference type="InterPro" id="IPR001611">
    <property type="entry name" value="Leu-rich_rpt"/>
</dbReference>
<name>A0A0L0DQR4_THETB</name>
<evidence type="ECO:0000256" key="2">
    <source>
        <dbReference type="ARBA" id="ARBA00022737"/>
    </source>
</evidence>
<feature type="compositionally biased region" description="Polar residues" evidence="3">
    <location>
        <begin position="44"/>
        <end position="57"/>
    </location>
</feature>
<evidence type="ECO:0000313" key="4">
    <source>
        <dbReference type="EMBL" id="KNC53778.1"/>
    </source>
</evidence>
<dbReference type="eggNOG" id="KOG0619">
    <property type="taxonomic scope" value="Eukaryota"/>
</dbReference>
<reference evidence="4 5" key="1">
    <citation type="submission" date="2010-05" db="EMBL/GenBank/DDBJ databases">
        <title>The Genome Sequence of Thecamonas trahens ATCC 50062.</title>
        <authorList>
            <consortium name="The Broad Institute Genome Sequencing Platform"/>
            <person name="Russ C."/>
            <person name="Cuomo C."/>
            <person name="Shea T."/>
            <person name="Young S.K."/>
            <person name="Zeng Q."/>
            <person name="Koehrsen M."/>
            <person name="Haas B."/>
            <person name="Borodovsky M."/>
            <person name="Guigo R."/>
            <person name="Alvarado L."/>
            <person name="Berlin A."/>
            <person name="Bochicchio J."/>
            <person name="Borenstein D."/>
            <person name="Chapman S."/>
            <person name="Chen Z."/>
            <person name="Freedman E."/>
            <person name="Gellesch M."/>
            <person name="Goldberg J."/>
            <person name="Griggs A."/>
            <person name="Gujja S."/>
            <person name="Heilman E."/>
            <person name="Heiman D."/>
            <person name="Hepburn T."/>
            <person name="Howarth C."/>
            <person name="Jen D."/>
            <person name="Larson L."/>
            <person name="Mehta T."/>
            <person name="Park D."/>
            <person name="Pearson M."/>
            <person name="Roberts A."/>
            <person name="Saif S."/>
            <person name="Shenoy N."/>
            <person name="Sisk P."/>
            <person name="Stolte C."/>
            <person name="Sykes S."/>
            <person name="Thomson T."/>
            <person name="Walk T."/>
            <person name="White J."/>
            <person name="Yandava C."/>
            <person name="Burger G."/>
            <person name="Gray M.W."/>
            <person name="Holland P.W.H."/>
            <person name="King N."/>
            <person name="Lang F.B.F."/>
            <person name="Roger A.J."/>
            <person name="Ruiz-Trillo I."/>
            <person name="Lander E."/>
            <person name="Nusbaum C."/>
        </authorList>
    </citation>
    <scope>NUCLEOTIDE SEQUENCE [LARGE SCALE GENOMIC DNA]</scope>
    <source>
        <strain evidence="4 5">ATCC 50062</strain>
    </source>
</reference>
<feature type="region of interest" description="Disordered" evidence="3">
    <location>
        <begin position="155"/>
        <end position="186"/>
    </location>
</feature>
<feature type="compositionally biased region" description="Low complexity" evidence="3">
    <location>
        <begin position="267"/>
        <end position="279"/>
    </location>
</feature>
<accession>A0A0L0DQR4</accession>
<feature type="region of interest" description="Disordered" evidence="3">
    <location>
        <begin position="1"/>
        <end position="67"/>
    </location>
</feature>
<dbReference type="InterPro" id="IPR003591">
    <property type="entry name" value="Leu-rich_rpt_typical-subtyp"/>
</dbReference>
<dbReference type="PROSITE" id="PS51450">
    <property type="entry name" value="LRR"/>
    <property type="match status" value="2"/>
</dbReference>
<dbReference type="SMART" id="SM00369">
    <property type="entry name" value="LRR_TYP"/>
    <property type="match status" value="5"/>
</dbReference>
<dbReference type="Pfam" id="PF13855">
    <property type="entry name" value="LRR_8"/>
    <property type="match status" value="1"/>
</dbReference>
<dbReference type="GeneID" id="25567948"/>
<dbReference type="PANTHER" id="PTHR48051">
    <property type="match status" value="1"/>
</dbReference>
<dbReference type="STRING" id="461836.A0A0L0DQR4"/>
<dbReference type="EMBL" id="GL349482">
    <property type="protein sequence ID" value="KNC53778.1"/>
    <property type="molecule type" value="Genomic_DNA"/>
</dbReference>
<proteinExistence type="predicted"/>
<dbReference type="OrthoDB" id="1728874at2759"/>
<protein>
    <submittedName>
        <fullName evidence="4">Leucine-rich repeat-containing protein 2</fullName>
    </submittedName>
</protein>
<feature type="compositionally biased region" description="Basic and acidic residues" evidence="3">
    <location>
        <begin position="242"/>
        <end position="260"/>
    </location>
</feature>
<feature type="region of interest" description="Disordered" evidence="3">
    <location>
        <begin position="237"/>
        <end position="291"/>
    </location>
</feature>
<keyword evidence="1" id="KW-0433">Leucine-rich repeat</keyword>
<evidence type="ECO:0000256" key="3">
    <source>
        <dbReference type="SAM" id="MobiDB-lite"/>
    </source>
</evidence>
<dbReference type="SUPFAM" id="SSF52075">
    <property type="entry name" value="Outer arm dynein light chain 1"/>
    <property type="match status" value="1"/>
</dbReference>
<dbReference type="InterPro" id="IPR032675">
    <property type="entry name" value="LRR_dom_sf"/>
</dbReference>